<feature type="non-terminal residue" evidence="2">
    <location>
        <position position="249"/>
    </location>
</feature>
<reference evidence="2" key="2">
    <citation type="journal article" date="2021" name="PeerJ">
        <title>Extensive microbial diversity within the chicken gut microbiome revealed by metagenomics and culture.</title>
        <authorList>
            <person name="Gilroy R."/>
            <person name="Ravi A."/>
            <person name="Getino M."/>
            <person name="Pursley I."/>
            <person name="Horton D.L."/>
            <person name="Alikhan N.F."/>
            <person name="Baker D."/>
            <person name="Gharbi K."/>
            <person name="Hall N."/>
            <person name="Watson M."/>
            <person name="Adriaenssens E.M."/>
            <person name="Foster-Nyarko E."/>
            <person name="Jarju S."/>
            <person name="Secka A."/>
            <person name="Antonio M."/>
            <person name="Oren A."/>
            <person name="Chaudhuri R.R."/>
            <person name="La Ragione R."/>
            <person name="Hildebrand F."/>
            <person name="Pallen M.J."/>
        </authorList>
    </citation>
    <scope>NUCLEOTIDE SEQUENCE</scope>
    <source>
        <strain evidence="2">B1-13419</strain>
    </source>
</reference>
<name>A0A9D9IKW1_9BACT</name>
<protein>
    <recommendedName>
        <fullName evidence="4">Lipocalin-like domain-containing protein</fullName>
    </recommendedName>
</protein>
<dbReference type="AlphaFoldDB" id="A0A9D9IKW1"/>
<sequence>MKQLHILSLLLLCCLGVIPLSCSKPDDGAEGIEGNEGETPSESQYVGTWAILNNDGRAVEIDIIGKDMTLRIYNAVDDNGYGFTDGVVSASLDDFEYDNYVYDVAEDGSVSLGGNNADMQLSLGSGDILSISSNGDVTKAYRVTEFVGKPAPSIIGTWDVVRYYLKYGDGAIEDDSEGEGEYFVFSETEMSLYFSPDEAPEVYQYILEDGIISFNDLDGYPMMYKIQELTETDMTLFVDYTEDGDTSGW</sequence>
<reference evidence="2" key="1">
    <citation type="submission" date="2020-10" db="EMBL/GenBank/DDBJ databases">
        <authorList>
            <person name="Gilroy R."/>
        </authorList>
    </citation>
    <scope>NUCLEOTIDE SEQUENCE</scope>
    <source>
        <strain evidence="2">B1-13419</strain>
    </source>
</reference>
<keyword evidence="1" id="KW-0732">Signal</keyword>
<evidence type="ECO:0000313" key="3">
    <source>
        <dbReference type="Proteomes" id="UP000823757"/>
    </source>
</evidence>
<organism evidence="2 3">
    <name type="scientific">Candidatus Cryptobacteroides faecigallinarum</name>
    <dbReference type="NCBI Taxonomy" id="2840763"/>
    <lineage>
        <taxon>Bacteria</taxon>
        <taxon>Pseudomonadati</taxon>
        <taxon>Bacteroidota</taxon>
        <taxon>Bacteroidia</taxon>
        <taxon>Bacteroidales</taxon>
        <taxon>Candidatus Cryptobacteroides</taxon>
    </lineage>
</organism>
<dbReference type="EMBL" id="JADIMD010000073">
    <property type="protein sequence ID" value="MBO8474593.1"/>
    <property type="molecule type" value="Genomic_DNA"/>
</dbReference>
<dbReference type="Proteomes" id="UP000823757">
    <property type="component" value="Unassembled WGS sequence"/>
</dbReference>
<evidence type="ECO:0008006" key="4">
    <source>
        <dbReference type="Google" id="ProtNLM"/>
    </source>
</evidence>
<comment type="caution">
    <text evidence="2">The sequence shown here is derived from an EMBL/GenBank/DDBJ whole genome shotgun (WGS) entry which is preliminary data.</text>
</comment>
<feature type="chain" id="PRO_5039106901" description="Lipocalin-like domain-containing protein" evidence="1">
    <location>
        <begin position="24"/>
        <end position="249"/>
    </location>
</feature>
<gene>
    <name evidence="2" type="ORF">IAB91_04810</name>
</gene>
<evidence type="ECO:0000256" key="1">
    <source>
        <dbReference type="SAM" id="SignalP"/>
    </source>
</evidence>
<feature type="signal peptide" evidence="1">
    <location>
        <begin position="1"/>
        <end position="23"/>
    </location>
</feature>
<accession>A0A9D9IKW1</accession>
<evidence type="ECO:0000313" key="2">
    <source>
        <dbReference type="EMBL" id="MBO8474593.1"/>
    </source>
</evidence>
<proteinExistence type="predicted"/>